<evidence type="ECO:0000256" key="2">
    <source>
        <dbReference type="ARBA" id="ARBA00023015"/>
    </source>
</evidence>
<evidence type="ECO:0000313" key="8">
    <source>
        <dbReference type="Proteomes" id="UP000652013"/>
    </source>
</evidence>
<dbReference type="InterPro" id="IPR036390">
    <property type="entry name" value="WH_DNA-bd_sf"/>
</dbReference>
<evidence type="ECO:0000256" key="4">
    <source>
        <dbReference type="ARBA" id="ARBA00023163"/>
    </source>
</evidence>
<protein>
    <submittedName>
        <fullName evidence="7">LysR family transcriptional regulator</fullName>
    </submittedName>
</protein>
<dbReference type="Pfam" id="PF00126">
    <property type="entry name" value="HTH_1"/>
    <property type="match status" value="1"/>
</dbReference>
<dbReference type="GO" id="GO:0032993">
    <property type="term" value="C:protein-DNA complex"/>
    <property type="evidence" value="ECO:0007669"/>
    <property type="project" value="TreeGrafter"/>
</dbReference>
<keyword evidence="2" id="KW-0805">Transcription regulation</keyword>
<comment type="similarity">
    <text evidence="1">Belongs to the LysR transcriptional regulatory family.</text>
</comment>
<gene>
    <name evidence="7" type="ORF">Sya03_40740</name>
</gene>
<dbReference type="Gene3D" id="3.40.190.10">
    <property type="entry name" value="Periplasmic binding protein-like II"/>
    <property type="match status" value="2"/>
</dbReference>
<dbReference type="InterPro" id="IPR036388">
    <property type="entry name" value="WH-like_DNA-bd_sf"/>
</dbReference>
<reference evidence="7" key="1">
    <citation type="submission" date="2021-01" db="EMBL/GenBank/DDBJ databases">
        <title>Whole genome shotgun sequence of Spirilliplanes yamanashiensis NBRC 15828.</title>
        <authorList>
            <person name="Komaki H."/>
            <person name="Tamura T."/>
        </authorList>
    </citation>
    <scope>NUCLEOTIDE SEQUENCE</scope>
    <source>
        <strain evidence="7">NBRC 15828</strain>
    </source>
</reference>
<dbReference type="GO" id="GO:0003700">
    <property type="term" value="F:DNA-binding transcription factor activity"/>
    <property type="evidence" value="ECO:0007669"/>
    <property type="project" value="InterPro"/>
</dbReference>
<evidence type="ECO:0000256" key="1">
    <source>
        <dbReference type="ARBA" id="ARBA00009437"/>
    </source>
</evidence>
<dbReference type="PANTHER" id="PTHR30346:SF28">
    <property type="entry name" value="HTH-TYPE TRANSCRIPTIONAL REGULATOR CYNR"/>
    <property type="match status" value="1"/>
</dbReference>
<keyword evidence="3" id="KW-0238">DNA-binding</keyword>
<dbReference type="EMBL" id="BOOY01000029">
    <property type="protein sequence ID" value="GIJ04722.1"/>
    <property type="molecule type" value="Genomic_DNA"/>
</dbReference>
<name>A0A8J4DJZ8_9ACTN</name>
<dbReference type="FunFam" id="1.10.10.10:FF:000001">
    <property type="entry name" value="LysR family transcriptional regulator"/>
    <property type="match status" value="1"/>
</dbReference>
<evidence type="ECO:0000259" key="6">
    <source>
        <dbReference type="PROSITE" id="PS50931"/>
    </source>
</evidence>
<organism evidence="7 8">
    <name type="scientific">Spirilliplanes yamanashiensis</name>
    <dbReference type="NCBI Taxonomy" id="42233"/>
    <lineage>
        <taxon>Bacteria</taxon>
        <taxon>Bacillati</taxon>
        <taxon>Actinomycetota</taxon>
        <taxon>Actinomycetes</taxon>
        <taxon>Micromonosporales</taxon>
        <taxon>Micromonosporaceae</taxon>
        <taxon>Spirilliplanes</taxon>
    </lineage>
</organism>
<comment type="caution">
    <text evidence="7">The sequence shown here is derived from an EMBL/GenBank/DDBJ whole genome shotgun (WGS) entry which is preliminary data.</text>
</comment>
<sequence length="308" mass="33323">MDVQLRQLRTLVAVADTGTFTEAAAVLGVSQAAVSRTVAALETTLGARLVDRTTRHVALTALGHRAVTTARRILDDVAHLHRLTAAPRPELRVGYHWAALGKHTRPVQRRWAAAHPGVPLVFVQSATPTAGLADGSADVAVLRRPLDTPDPDPRPDPRTGTRTDSWRQPGLDPRLATAVVGHEARRAAVATDNPLARRRSVTLADLARYTVAIDFRTGTTTPGLWPADAAPTTRHTRGLDEWLTLIAAGQAVGLTAEATANQNPRPGVAYRTVRDTPPIPVLLAWWRDDPPEHLPELLHLIRTTYLPA</sequence>
<dbReference type="Pfam" id="PF03466">
    <property type="entry name" value="LysR_substrate"/>
    <property type="match status" value="1"/>
</dbReference>
<dbReference type="PRINTS" id="PR00039">
    <property type="entry name" value="HTHLYSR"/>
</dbReference>
<keyword evidence="4" id="KW-0804">Transcription</keyword>
<feature type="compositionally biased region" description="Basic and acidic residues" evidence="5">
    <location>
        <begin position="144"/>
        <end position="165"/>
    </location>
</feature>
<dbReference type="InterPro" id="IPR000847">
    <property type="entry name" value="LysR_HTH_N"/>
</dbReference>
<feature type="domain" description="HTH lysR-type" evidence="6">
    <location>
        <begin position="1"/>
        <end position="60"/>
    </location>
</feature>
<keyword evidence="8" id="KW-1185">Reference proteome</keyword>
<dbReference type="SUPFAM" id="SSF46785">
    <property type="entry name" value="Winged helix' DNA-binding domain"/>
    <property type="match status" value="1"/>
</dbReference>
<dbReference type="PROSITE" id="PS50931">
    <property type="entry name" value="HTH_LYSR"/>
    <property type="match status" value="1"/>
</dbReference>
<dbReference type="GO" id="GO:0003677">
    <property type="term" value="F:DNA binding"/>
    <property type="evidence" value="ECO:0007669"/>
    <property type="project" value="UniProtKB-KW"/>
</dbReference>
<dbReference type="Gene3D" id="1.10.10.10">
    <property type="entry name" value="Winged helix-like DNA-binding domain superfamily/Winged helix DNA-binding domain"/>
    <property type="match status" value="1"/>
</dbReference>
<dbReference type="AlphaFoldDB" id="A0A8J4DJZ8"/>
<evidence type="ECO:0000256" key="3">
    <source>
        <dbReference type="ARBA" id="ARBA00023125"/>
    </source>
</evidence>
<proteinExistence type="inferred from homology"/>
<dbReference type="RefSeq" id="WP_203939944.1">
    <property type="nucleotide sequence ID" value="NZ_BAAAGJ010000005.1"/>
</dbReference>
<evidence type="ECO:0000256" key="5">
    <source>
        <dbReference type="SAM" id="MobiDB-lite"/>
    </source>
</evidence>
<feature type="region of interest" description="Disordered" evidence="5">
    <location>
        <begin position="143"/>
        <end position="170"/>
    </location>
</feature>
<dbReference type="PANTHER" id="PTHR30346">
    <property type="entry name" value="TRANSCRIPTIONAL DUAL REGULATOR HCAR-RELATED"/>
    <property type="match status" value="1"/>
</dbReference>
<dbReference type="InterPro" id="IPR005119">
    <property type="entry name" value="LysR_subst-bd"/>
</dbReference>
<dbReference type="SUPFAM" id="SSF53850">
    <property type="entry name" value="Periplasmic binding protein-like II"/>
    <property type="match status" value="1"/>
</dbReference>
<evidence type="ECO:0000313" key="7">
    <source>
        <dbReference type="EMBL" id="GIJ04722.1"/>
    </source>
</evidence>
<dbReference type="Proteomes" id="UP000652013">
    <property type="component" value="Unassembled WGS sequence"/>
</dbReference>
<accession>A0A8J4DJZ8</accession>